<proteinExistence type="predicted"/>
<protein>
    <submittedName>
        <fullName evidence="1">Uncharacterized protein</fullName>
    </submittedName>
</protein>
<dbReference type="EMBL" id="BMJA01000001">
    <property type="protein sequence ID" value="GGA29625.1"/>
    <property type="molecule type" value="Genomic_DNA"/>
</dbReference>
<organism evidence="1 2">
    <name type="scientific">Dyella nitratireducens</name>
    <dbReference type="NCBI Taxonomy" id="1849580"/>
    <lineage>
        <taxon>Bacteria</taxon>
        <taxon>Pseudomonadati</taxon>
        <taxon>Pseudomonadota</taxon>
        <taxon>Gammaproteobacteria</taxon>
        <taxon>Lysobacterales</taxon>
        <taxon>Rhodanobacteraceae</taxon>
        <taxon>Dyella</taxon>
    </lineage>
</organism>
<evidence type="ECO:0000313" key="2">
    <source>
        <dbReference type="Proteomes" id="UP000620046"/>
    </source>
</evidence>
<accession>A0ABQ1FW68</accession>
<evidence type="ECO:0000313" key="1">
    <source>
        <dbReference type="EMBL" id="GGA29625.1"/>
    </source>
</evidence>
<gene>
    <name evidence="1" type="ORF">GCM10010981_18230</name>
</gene>
<keyword evidence="2" id="KW-1185">Reference proteome</keyword>
<sequence>MTDVAEMLFQSRSPTATPDSLADQLGRLVWQGTDNGASIRRELAEWIEHGDAERAAIALAFDEGLLFWSPEQMSAALDRLAARLPQLSQNIEARRSWLRENFGDC</sequence>
<reference evidence="2" key="1">
    <citation type="journal article" date="2019" name="Int. J. Syst. Evol. Microbiol.">
        <title>The Global Catalogue of Microorganisms (GCM) 10K type strain sequencing project: providing services to taxonomists for standard genome sequencing and annotation.</title>
        <authorList>
            <consortium name="The Broad Institute Genomics Platform"/>
            <consortium name="The Broad Institute Genome Sequencing Center for Infectious Disease"/>
            <person name="Wu L."/>
            <person name="Ma J."/>
        </authorList>
    </citation>
    <scope>NUCLEOTIDE SEQUENCE [LARGE SCALE GENOMIC DNA]</scope>
    <source>
        <strain evidence="2">CGMCC 1.15439</strain>
    </source>
</reference>
<dbReference type="RefSeq" id="WP_188793894.1">
    <property type="nucleotide sequence ID" value="NZ_BMJA01000001.1"/>
</dbReference>
<dbReference type="Proteomes" id="UP000620046">
    <property type="component" value="Unassembled WGS sequence"/>
</dbReference>
<name>A0ABQ1FW68_9GAMM</name>
<comment type="caution">
    <text evidence="1">The sequence shown here is derived from an EMBL/GenBank/DDBJ whole genome shotgun (WGS) entry which is preliminary data.</text>
</comment>